<reference evidence="1 2" key="1">
    <citation type="journal article" date="2018" name="Sci. Data">
        <title>The draft genome sequence of cork oak.</title>
        <authorList>
            <person name="Ramos A.M."/>
            <person name="Usie A."/>
            <person name="Barbosa P."/>
            <person name="Barros P.M."/>
            <person name="Capote T."/>
            <person name="Chaves I."/>
            <person name="Simoes F."/>
            <person name="Abreu I."/>
            <person name="Carrasquinho I."/>
            <person name="Faro C."/>
            <person name="Guimaraes J.B."/>
            <person name="Mendonca D."/>
            <person name="Nobrega F."/>
            <person name="Rodrigues L."/>
            <person name="Saibo N.J.M."/>
            <person name="Varela M.C."/>
            <person name="Egas C."/>
            <person name="Matos J."/>
            <person name="Miguel C.M."/>
            <person name="Oliveira M.M."/>
            <person name="Ricardo C.P."/>
            <person name="Goncalves S."/>
        </authorList>
    </citation>
    <scope>NUCLEOTIDE SEQUENCE [LARGE SCALE GENOMIC DNA]</scope>
    <source>
        <strain evidence="2">cv. HL8</strain>
    </source>
</reference>
<comment type="caution">
    <text evidence="1">The sequence shown here is derived from an EMBL/GenBank/DDBJ whole genome shotgun (WGS) entry which is preliminary data.</text>
</comment>
<organism evidence="1 2">
    <name type="scientific">Quercus suber</name>
    <name type="common">Cork oak</name>
    <dbReference type="NCBI Taxonomy" id="58331"/>
    <lineage>
        <taxon>Eukaryota</taxon>
        <taxon>Viridiplantae</taxon>
        <taxon>Streptophyta</taxon>
        <taxon>Embryophyta</taxon>
        <taxon>Tracheophyta</taxon>
        <taxon>Spermatophyta</taxon>
        <taxon>Magnoliopsida</taxon>
        <taxon>eudicotyledons</taxon>
        <taxon>Gunneridae</taxon>
        <taxon>Pentapetalae</taxon>
        <taxon>rosids</taxon>
        <taxon>fabids</taxon>
        <taxon>Fagales</taxon>
        <taxon>Fagaceae</taxon>
        <taxon>Quercus</taxon>
    </lineage>
</organism>
<sequence>MLLNYIHILRALTIVSNLIINGKLDLPTKYCFPSISHGGCPALDPIWHSLQGLSDIFSNVSLLQVRRSQLELYYNCDCACACLLKKSCGRI</sequence>
<name>A0AAW0MEG3_QUESU</name>
<evidence type="ECO:0000313" key="2">
    <source>
        <dbReference type="Proteomes" id="UP000237347"/>
    </source>
</evidence>
<dbReference type="AlphaFoldDB" id="A0AAW0MEG3"/>
<dbReference type="EMBL" id="PKMF04000004">
    <property type="protein sequence ID" value="KAK7860938.1"/>
    <property type="molecule type" value="Genomic_DNA"/>
</dbReference>
<protein>
    <submittedName>
        <fullName evidence="1">Uncharacterized protein</fullName>
    </submittedName>
</protein>
<dbReference type="Proteomes" id="UP000237347">
    <property type="component" value="Unassembled WGS sequence"/>
</dbReference>
<evidence type="ECO:0000313" key="1">
    <source>
        <dbReference type="EMBL" id="KAK7860938.1"/>
    </source>
</evidence>
<proteinExistence type="predicted"/>
<keyword evidence="2" id="KW-1185">Reference proteome</keyword>
<accession>A0AAW0MEG3</accession>
<gene>
    <name evidence="1" type="ORF">CFP56_029140</name>
</gene>